<feature type="transmembrane region" description="Helical" evidence="1">
    <location>
        <begin position="231"/>
        <end position="250"/>
    </location>
</feature>
<dbReference type="Proteomes" id="UP001205919">
    <property type="component" value="Unassembled WGS sequence"/>
</dbReference>
<feature type="transmembrane region" description="Helical" evidence="1">
    <location>
        <begin position="38"/>
        <end position="57"/>
    </location>
</feature>
<dbReference type="AlphaFoldDB" id="A0AAW5K3V0"/>
<protein>
    <recommendedName>
        <fullName evidence="4">Oligosaccharide repeat unit polymerase</fullName>
    </recommendedName>
</protein>
<feature type="transmembrane region" description="Helical" evidence="1">
    <location>
        <begin position="7"/>
        <end position="32"/>
    </location>
</feature>
<dbReference type="EMBL" id="JANFYT010000001">
    <property type="protein sequence ID" value="MCQ4812977.1"/>
    <property type="molecule type" value="Genomic_DNA"/>
</dbReference>
<feature type="transmembrane region" description="Helical" evidence="1">
    <location>
        <begin position="366"/>
        <end position="386"/>
    </location>
</feature>
<accession>A0AAW5K3V0</accession>
<comment type="caution">
    <text evidence="2">The sequence shown here is derived from an EMBL/GenBank/DDBJ whole genome shotgun (WGS) entry which is preliminary data.</text>
</comment>
<sequence length="447" mass="52652">MKYAITFFTPLITIVSYLTLTIILYAFGPFAWETSYPVIWGMLNIAYIVAFVFGWYVGIKNKSSVHVKEWTCIDTRRIIKYLNPMLLINLTFELINLFRRFAYHSFDINGLMDDILYGFLNPGNSYNIFQDKINILTSEQVLGGYVMTIFNYIWEFVSFIVVLLGIFYFKRLKWHTKMFMVITCIVIIAGYISTGTNIGVFRLILAIFIFFWLKITRNKIIYGYSKYKKKMMLIFVISIVLMTILFNNIMQSRGGILSWNESTYNIGGVHLDKESIFFKILPNELHMLLVSSSSYLTQGYYGMSLCLNIEWMPTFGVGHSMALVKFLSKYVSETTRDRTYQHRLTEFGWEEDVRWHSMYSWFANDVSFIGVIWVMFFIGVIFAMAYKESILTNNPFAHLLVYYFSLMAFFIPCNNQIFQSTYTMFSFITAMFLWMYTRSKKAIRQMK</sequence>
<gene>
    <name evidence="2" type="ORF">NE630_00905</name>
</gene>
<dbReference type="RefSeq" id="WP_256181175.1">
    <property type="nucleotide sequence ID" value="NZ_JANFYT010000001.1"/>
</dbReference>
<name>A0AAW5K3V0_9BACT</name>
<feature type="transmembrane region" description="Helical" evidence="1">
    <location>
        <begin position="417"/>
        <end position="437"/>
    </location>
</feature>
<keyword evidence="3" id="KW-1185">Reference proteome</keyword>
<feature type="transmembrane region" description="Helical" evidence="1">
    <location>
        <begin position="393"/>
        <end position="411"/>
    </location>
</feature>
<reference evidence="2 3" key="1">
    <citation type="submission" date="2022-06" db="EMBL/GenBank/DDBJ databases">
        <title>Isolation of gut microbiota from human fecal samples.</title>
        <authorList>
            <person name="Pamer E.G."/>
            <person name="Barat B."/>
            <person name="Waligurski E."/>
            <person name="Medina S."/>
            <person name="Paddock L."/>
            <person name="Mostad J."/>
        </authorList>
    </citation>
    <scope>NUCLEOTIDE SEQUENCE [LARGE SCALE GENOMIC DNA]</scope>
    <source>
        <strain evidence="2 3">DFI.9.90</strain>
    </source>
</reference>
<organism evidence="2 3">
    <name type="scientific">Cloacibacillus evryensis</name>
    <dbReference type="NCBI Taxonomy" id="508460"/>
    <lineage>
        <taxon>Bacteria</taxon>
        <taxon>Thermotogati</taxon>
        <taxon>Synergistota</taxon>
        <taxon>Synergistia</taxon>
        <taxon>Synergistales</taxon>
        <taxon>Synergistaceae</taxon>
        <taxon>Cloacibacillus</taxon>
    </lineage>
</organism>
<proteinExistence type="predicted"/>
<evidence type="ECO:0008006" key="4">
    <source>
        <dbReference type="Google" id="ProtNLM"/>
    </source>
</evidence>
<keyword evidence="1" id="KW-1133">Transmembrane helix</keyword>
<evidence type="ECO:0000313" key="3">
    <source>
        <dbReference type="Proteomes" id="UP001205919"/>
    </source>
</evidence>
<evidence type="ECO:0000313" key="2">
    <source>
        <dbReference type="EMBL" id="MCQ4812977.1"/>
    </source>
</evidence>
<evidence type="ECO:0000256" key="1">
    <source>
        <dbReference type="SAM" id="Phobius"/>
    </source>
</evidence>
<feature type="transmembrane region" description="Helical" evidence="1">
    <location>
        <begin position="149"/>
        <end position="169"/>
    </location>
</feature>
<keyword evidence="1" id="KW-0472">Membrane</keyword>
<keyword evidence="1" id="KW-0812">Transmembrane</keyword>
<feature type="transmembrane region" description="Helical" evidence="1">
    <location>
        <begin position="176"/>
        <end position="192"/>
    </location>
</feature>